<dbReference type="OMA" id="FIETHND"/>
<dbReference type="GO" id="GO:0003677">
    <property type="term" value="F:DNA binding"/>
    <property type="evidence" value="ECO:0007669"/>
    <property type="project" value="InterPro"/>
</dbReference>
<dbReference type="GO" id="GO:0048476">
    <property type="term" value="C:Holliday junction resolvase complex"/>
    <property type="evidence" value="ECO:0007669"/>
    <property type="project" value="EnsemblFungi"/>
</dbReference>
<dbReference type="Proteomes" id="UP000005666">
    <property type="component" value="Chromosome 13"/>
</dbReference>
<protein>
    <recommendedName>
        <fullName evidence="2">ERCC4 domain-containing protein</fullName>
    </recommendedName>
</protein>
<dbReference type="eggNOG" id="ENOG502RY0Q">
    <property type="taxonomic scope" value="Eukaryota"/>
</dbReference>
<dbReference type="KEGG" id="tpf:TPHA_0M01520"/>
<feature type="compositionally biased region" description="Basic and acidic residues" evidence="1">
    <location>
        <begin position="29"/>
        <end position="47"/>
    </location>
</feature>
<evidence type="ECO:0000313" key="4">
    <source>
        <dbReference type="Proteomes" id="UP000005666"/>
    </source>
</evidence>
<feature type="domain" description="ERCC4" evidence="2">
    <location>
        <begin position="367"/>
        <end position="516"/>
    </location>
</feature>
<evidence type="ECO:0000313" key="3">
    <source>
        <dbReference type="EMBL" id="CCE65727.1"/>
    </source>
</evidence>
<reference evidence="3 4" key="1">
    <citation type="journal article" date="2011" name="Proc. Natl. Acad. Sci. U.S.A.">
        <title>Evolutionary erosion of yeast sex chromosomes by mating-type switching accidents.</title>
        <authorList>
            <person name="Gordon J.L."/>
            <person name="Armisen D."/>
            <person name="Proux-Wera E."/>
            <person name="Oheigeartaigh S.S."/>
            <person name="Byrne K.P."/>
            <person name="Wolfe K.H."/>
        </authorList>
    </citation>
    <scope>NUCLEOTIDE SEQUENCE [LARGE SCALE GENOMIC DNA]</scope>
    <source>
        <strain evidence="4">ATCC 24235 / CBS 4417 / NBRC 1672 / NRRL Y-8282 / UCD 70-5</strain>
    </source>
</reference>
<keyword evidence="4" id="KW-1185">Reference proteome</keyword>
<dbReference type="Pfam" id="PF02732">
    <property type="entry name" value="ERCC4"/>
    <property type="match status" value="1"/>
</dbReference>
<feature type="region of interest" description="Disordered" evidence="1">
    <location>
        <begin position="139"/>
        <end position="162"/>
    </location>
</feature>
<dbReference type="GO" id="GO:0000712">
    <property type="term" value="P:resolution of meiotic recombination intermediates"/>
    <property type="evidence" value="ECO:0007669"/>
    <property type="project" value="EnsemblFungi"/>
</dbReference>
<organism evidence="3 4">
    <name type="scientific">Tetrapisispora phaffii (strain ATCC 24235 / CBS 4417 / NBRC 1672 / NRRL Y-8282 / UCD 70-5)</name>
    <name type="common">Yeast</name>
    <name type="synonym">Fabospora phaffii</name>
    <dbReference type="NCBI Taxonomy" id="1071381"/>
    <lineage>
        <taxon>Eukaryota</taxon>
        <taxon>Fungi</taxon>
        <taxon>Dikarya</taxon>
        <taxon>Ascomycota</taxon>
        <taxon>Saccharomycotina</taxon>
        <taxon>Saccharomycetes</taxon>
        <taxon>Saccharomycetales</taxon>
        <taxon>Saccharomycetaceae</taxon>
        <taxon>Tetrapisispora</taxon>
    </lineage>
</organism>
<proteinExistence type="predicted"/>
<evidence type="ECO:0000259" key="2">
    <source>
        <dbReference type="Pfam" id="PF02732"/>
    </source>
</evidence>
<dbReference type="AlphaFoldDB" id="G8C0L2"/>
<accession>G8C0L2</accession>
<name>G8C0L2_TETPH</name>
<dbReference type="GO" id="GO:0008821">
    <property type="term" value="F:crossover junction DNA endonuclease activity"/>
    <property type="evidence" value="ECO:0007669"/>
    <property type="project" value="EnsemblFungi"/>
</dbReference>
<sequence length="617" mass="70793">MQESSINFIETHNDGEALEIYSIHSIDSEKSNESKGLEQNGDLRKDNQIGAGGESSLIIIENNSLEIDVPFFEDDANKRNSSQEGKQTTRGKTQLIESRTILDKILSSDSISSANDSSLANFYGNDNKITSLVNRWRSTKEPSLSQNKQHPEEIANSSTKNSQNILKTFPISSPIQHSQGDSQDNQSVNEFVENISPNKKQLFVPLDTTSIEDIHDLEFSKILNTSTSNAVLSTPLKVSNKDTIIKFPAANVDLITGPQKENLNQTIKRKSLENNYDQLKYYISRGKEYDPDDSKFLISKHMRENKKAFKEVNQNYRDNIDARSTLIVEMSSNLIRLLSSKMDNFSDHIKPSTLQSSSNDNNELIRFLRRSNSEYDFRNDVYYPADFKIVEENIYLLYYDAFEFFKQYSHNKSALFHQIKEYTKAGKHVLLTLYNLKNLKKAIQTVENNDYITKVQNQLTGSPSKQNKRKRMKVIEDLHMSSTSIEKRLRYIDRLWGVKVHTVNSHLEFINSLPNLLSLVGKQYNDSAIKYMKYAYLHVKSAKNKEDVLTKIIHQVGRVPELKAENITRAYPTFQQLLKDFDGGKLRSGSDGKYLMTEKIESRLYKLFTSDDPNETI</sequence>
<dbReference type="GO" id="GO:0006281">
    <property type="term" value="P:DNA repair"/>
    <property type="evidence" value="ECO:0007669"/>
    <property type="project" value="EnsemblFungi"/>
</dbReference>
<dbReference type="GO" id="GO:0010520">
    <property type="term" value="P:regulation of reciprocal meiotic recombination"/>
    <property type="evidence" value="ECO:0007669"/>
    <property type="project" value="EnsemblFungi"/>
</dbReference>
<gene>
    <name evidence="3" type="primary">TPHA0M01520</name>
    <name evidence="3" type="ordered locus">TPHA_0M01520</name>
</gene>
<dbReference type="RefSeq" id="XP_003688161.1">
    <property type="nucleotide sequence ID" value="XM_003688113.1"/>
</dbReference>
<feature type="region of interest" description="Disordered" evidence="1">
    <location>
        <begin position="29"/>
        <end position="49"/>
    </location>
</feature>
<evidence type="ECO:0000256" key="1">
    <source>
        <dbReference type="SAM" id="MobiDB-lite"/>
    </source>
</evidence>
<dbReference type="STRING" id="1071381.G8C0L2"/>
<dbReference type="GeneID" id="11531995"/>
<dbReference type="OrthoDB" id="343092at2759"/>
<dbReference type="HOGENOM" id="CLU_023637_0_0_1"/>
<dbReference type="InterPro" id="IPR006166">
    <property type="entry name" value="ERCC4_domain"/>
</dbReference>
<dbReference type="GO" id="GO:0006265">
    <property type="term" value="P:DNA topological change"/>
    <property type="evidence" value="ECO:0007669"/>
    <property type="project" value="EnsemblFungi"/>
</dbReference>
<dbReference type="EMBL" id="HE612868">
    <property type="protein sequence ID" value="CCE65727.1"/>
    <property type="molecule type" value="Genomic_DNA"/>
</dbReference>